<protein>
    <submittedName>
        <fullName evidence="1">Uncharacterized protein</fullName>
    </submittedName>
</protein>
<reference evidence="2" key="1">
    <citation type="journal article" date="2017" name="bioRxiv">
        <title>Conservation of a gene cluster reveals novel cercosporin biosynthetic mechanisms and extends production to the genus Colletotrichum.</title>
        <authorList>
            <person name="de Jonge R."/>
            <person name="Ebert M.K."/>
            <person name="Huitt-Roehl C.R."/>
            <person name="Pal P."/>
            <person name="Suttle J.C."/>
            <person name="Spanner R.E."/>
            <person name="Neubauer J.D."/>
            <person name="Jurick W.M.II."/>
            <person name="Stott K.A."/>
            <person name="Secor G.A."/>
            <person name="Thomma B.P.H.J."/>
            <person name="Van de Peer Y."/>
            <person name="Townsend C.A."/>
            <person name="Bolton M.D."/>
        </authorList>
    </citation>
    <scope>NUCLEOTIDE SEQUENCE [LARGE SCALE GENOMIC DNA]</scope>
    <source>
        <strain evidence="2">CBS538.71</strain>
    </source>
</reference>
<dbReference type="PANTHER" id="PTHR42085">
    <property type="entry name" value="F-BOX DOMAIN-CONTAINING PROTEIN"/>
    <property type="match status" value="1"/>
</dbReference>
<dbReference type="OrthoDB" id="3632831at2759"/>
<comment type="caution">
    <text evidence="1">The sequence shown here is derived from an EMBL/GenBank/DDBJ whole genome shotgun (WGS) entry which is preliminary data.</text>
</comment>
<dbReference type="EMBL" id="PNEN01000233">
    <property type="protein sequence ID" value="PPJ60620.1"/>
    <property type="molecule type" value="Genomic_DNA"/>
</dbReference>
<dbReference type="PANTHER" id="PTHR42085:SF1">
    <property type="entry name" value="F-BOX DOMAIN-CONTAINING PROTEIN"/>
    <property type="match status" value="1"/>
</dbReference>
<dbReference type="InterPro" id="IPR038883">
    <property type="entry name" value="AN11006-like"/>
</dbReference>
<keyword evidence="2" id="KW-1185">Reference proteome</keyword>
<dbReference type="Proteomes" id="UP000237631">
    <property type="component" value="Unassembled WGS sequence"/>
</dbReference>
<dbReference type="AlphaFoldDB" id="A0A2S6CLP8"/>
<evidence type="ECO:0000313" key="1">
    <source>
        <dbReference type="EMBL" id="PPJ60620.1"/>
    </source>
</evidence>
<proteinExistence type="predicted"/>
<gene>
    <name evidence="1" type="ORF">CBER1_03624</name>
</gene>
<name>A0A2S6CLP8_9PEZI</name>
<sequence length="317" mass="36347">MPQRRFQNSFPAKDYWKLVDPKSVSEGDMKFYLRSKNVTPRNPDSRVSLEHAFLRAQKGRPDYRCYDSAELETICQARGLRHEESKSTNAKTLKQADKRQTFDQFMELPLELRLKVYEYHFADICERTSEREPVPCSCRGDEIGGMLLPEPPLTKACRIIREEALPTWYNNTTFNVAIDLQWDTTNPAPGVRLVPHIQFDETERFLRTASREAMQRIRRLHIVGTLDVSGGGDCRLACDYYVHLQPKGSIVTSVRARWESSPAASARFGSLAMETNVREVMTRRLNVFVEENASIKNGFTARTLEPFAKLFKATGSD</sequence>
<evidence type="ECO:0000313" key="2">
    <source>
        <dbReference type="Proteomes" id="UP000237631"/>
    </source>
</evidence>
<accession>A0A2S6CLP8</accession>
<organism evidence="1 2">
    <name type="scientific">Cercospora berteroae</name>
    <dbReference type="NCBI Taxonomy" id="357750"/>
    <lineage>
        <taxon>Eukaryota</taxon>
        <taxon>Fungi</taxon>
        <taxon>Dikarya</taxon>
        <taxon>Ascomycota</taxon>
        <taxon>Pezizomycotina</taxon>
        <taxon>Dothideomycetes</taxon>
        <taxon>Dothideomycetidae</taxon>
        <taxon>Mycosphaerellales</taxon>
        <taxon>Mycosphaerellaceae</taxon>
        <taxon>Cercospora</taxon>
    </lineage>
</organism>